<sequence>MSRRVREGRESHRLCEVTLDQDSIGAGNRDIEHERTVAIYDLLEDNLFAPVGHDGGPYCLKLLLANDRLVFDVRDQAGEPVVAHYLSLTPFRRLVKDYFMMCETYHDAIRTLSPSQIEAIDMGRRGLHNEGSELLTERLKDKIEIDFDTARRLFTLITVLHWKG</sequence>
<reference evidence="2 3" key="1">
    <citation type="submission" date="2017-07" db="EMBL/GenBank/DDBJ databases">
        <title>Draft Genome Sequences of Select Purple Nonsulfur Bacteria.</title>
        <authorList>
            <person name="Lasarre B."/>
            <person name="Mckinlay J.B."/>
        </authorList>
    </citation>
    <scope>NUCLEOTIDE SEQUENCE [LARGE SCALE GENOMIC DNA]</scope>
    <source>
        <strain evidence="2 3">DSM 11907</strain>
    </source>
</reference>
<dbReference type="PIRSF" id="PIRSF032146">
    <property type="entry name" value="UCP032146"/>
    <property type="match status" value="1"/>
</dbReference>
<dbReference type="EMBL" id="NPEU01000165">
    <property type="protein sequence ID" value="RAI37745.1"/>
    <property type="molecule type" value="Genomic_DNA"/>
</dbReference>
<dbReference type="NCBIfam" id="NF002769">
    <property type="entry name" value="PRK02853.1"/>
    <property type="match status" value="1"/>
</dbReference>
<gene>
    <name evidence="2" type="ORF">CH338_15080</name>
</gene>
<evidence type="ECO:0000313" key="3">
    <source>
        <dbReference type="Proteomes" id="UP000248863"/>
    </source>
</evidence>
<dbReference type="RefSeq" id="WP_111357971.1">
    <property type="nucleotide sequence ID" value="NZ_NHSK01000017.1"/>
</dbReference>
<comment type="caution">
    <text evidence="2">The sequence shown here is derived from an EMBL/GenBank/DDBJ whole genome shotgun (WGS) entry which is preliminary data.</text>
</comment>
<dbReference type="InterPro" id="IPR008321">
    <property type="entry name" value="UCP032146"/>
</dbReference>
<accession>A0A327KJS9</accession>
<proteinExistence type="inferred from homology"/>
<comment type="similarity">
    <text evidence="1">Belongs to the UPF0262 family.</text>
</comment>
<organism evidence="2 3">
    <name type="scientific">Rhodoplanes elegans</name>
    <dbReference type="NCBI Taxonomy" id="29408"/>
    <lineage>
        <taxon>Bacteria</taxon>
        <taxon>Pseudomonadati</taxon>
        <taxon>Pseudomonadota</taxon>
        <taxon>Alphaproteobacteria</taxon>
        <taxon>Hyphomicrobiales</taxon>
        <taxon>Nitrobacteraceae</taxon>
        <taxon>Rhodoplanes</taxon>
    </lineage>
</organism>
<evidence type="ECO:0000313" key="2">
    <source>
        <dbReference type="EMBL" id="RAI37745.1"/>
    </source>
</evidence>
<dbReference type="Proteomes" id="UP000248863">
    <property type="component" value="Unassembled WGS sequence"/>
</dbReference>
<protein>
    <recommendedName>
        <fullName evidence="1">UPF0262 protein CH338_15080</fullName>
    </recommendedName>
</protein>
<evidence type="ECO:0000256" key="1">
    <source>
        <dbReference type="HAMAP-Rule" id="MF_00678"/>
    </source>
</evidence>
<dbReference type="Pfam" id="PF06793">
    <property type="entry name" value="UPF0262"/>
    <property type="match status" value="1"/>
</dbReference>
<dbReference type="OrthoDB" id="9798434at2"/>
<dbReference type="HAMAP" id="MF_00678">
    <property type="entry name" value="UPF0262"/>
    <property type="match status" value="1"/>
</dbReference>
<name>A0A327KJS9_9BRAD</name>
<dbReference type="AlphaFoldDB" id="A0A327KJS9"/>
<keyword evidence="3" id="KW-1185">Reference proteome</keyword>